<dbReference type="PANTHER" id="PTHR10680">
    <property type="entry name" value="PEPTIDYL-GLYCINE ALPHA-AMIDATING MONOOXYGENASE"/>
    <property type="match status" value="1"/>
</dbReference>
<dbReference type="PANTHER" id="PTHR10680:SF38">
    <property type="entry name" value="BLL1368 PROTEIN"/>
    <property type="match status" value="1"/>
</dbReference>
<dbReference type="PROSITE" id="PS51257">
    <property type="entry name" value="PROKAR_LIPOPROTEIN"/>
    <property type="match status" value="1"/>
</dbReference>
<proteinExistence type="predicted"/>
<dbReference type="Pfam" id="PF01436">
    <property type="entry name" value="NHL"/>
    <property type="match status" value="2"/>
</dbReference>
<evidence type="ECO:0008006" key="8">
    <source>
        <dbReference type="Google" id="ProtNLM"/>
    </source>
</evidence>
<dbReference type="SUPFAM" id="SSF101898">
    <property type="entry name" value="NHL repeat"/>
    <property type="match status" value="1"/>
</dbReference>
<keyword evidence="1 5" id="KW-0732">Signal</keyword>
<dbReference type="InterPro" id="IPR001258">
    <property type="entry name" value="NHL_repeat"/>
</dbReference>
<organism evidence="6 7">
    <name type="scientific">Polyangium spumosum</name>
    <dbReference type="NCBI Taxonomy" id="889282"/>
    <lineage>
        <taxon>Bacteria</taxon>
        <taxon>Pseudomonadati</taxon>
        <taxon>Myxococcota</taxon>
        <taxon>Polyangia</taxon>
        <taxon>Polyangiales</taxon>
        <taxon>Polyangiaceae</taxon>
        <taxon>Polyangium</taxon>
    </lineage>
</organism>
<comment type="caution">
    <text evidence="6">The sequence shown here is derived from an EMBL/GenBank/DDBJ whole genome shotgun (WGS) entry which is preliminary data.</text>
</comment>
<dbReference type="AlphaFoldDB" id="A0A6N7PUJ8"/>
<dbReference type="PROSITE" id="PS51125">
    <property type="entry name" value="NHL"/>
    <property type="match status" value="2"/>
</dbReference>
<accession>A0A6N7PUJ8</accession>
<evidence type="ECO:0000256" key="2">
    <source>
        <dbReference type="ARBA" id="ARBA00022737"/>
    </source>
</evidence>
<dbReference type="InterPro" id="IPR011042">
    <property type="entry name" value="6-blade_b-propeller_TolB-like"/>
</dbReference>
<name>A0A6N7PUJ8_9BACT</name>
<reference evidence="6 7" key="1">
    <citation type="submission" date="2019-10" db="EMBL/GenBank/DDBJ databases">
        <title>A soil myxobacterium in the family Polyangiaceae.</title>
        <authorList>
            <person name="Li Y."/>
            <person name="Wang J."/>
        </authorList>
    </citation>
    <scope>NUCLEOTIDE SEQUENCE [LARGE SCALE GENOMIC DNA]</scope>
    <source>
        <strain evidence="6 7">DSM 14734</strain>
    </source>
</reference>
<dbReference type="EMBL" id="WJIE01000005">
    <property type="protein sequence ID" value="MRG93754.1"/>
    <property type="molecule type" value="Genomic_DNA"/>
</dbReference>
<keyword evidence="7" id="KW-1185">Reference proteome</keyword>
<evidence type="ECO:0000313" key="6">
    <source>
        <dbReference type="EMBL" id="MRG93754.1"/>
    </source>
</evidence>
<keyword evidence="2" id="KW-0677">Repeat</keyword>
<evidence type="ECO:0000256" key="4">
    <source>
        <dbReference type="PROSITE-ProRule" id="PRU00504"/>
    </source>
</evidence>
<evidence type="ECO:0000256" key="3">
    <source>
        <dbReference type="ARBA" id="ARBA00023180"/>
    </source>
</evidence>
<evidence type="ECO:0000256" key="5">
    <source>
        <dbReference type="SAM" id="SignalP"/>
    </source>
</evidence>
<dbReference type="Proteomes" id="UP000440224">
    <property type="component" value="Unassembled WGS sequence"/>
</dbReference>
<feature type="signal peptide" evidence="5">
    <location>
        <begin position="1"/>
        <end position="34"/>
    </location>
</feature>
<feature type="repeat" description="NHL" evidence="4">
    <location>
        <begin position="168"/>
        <end position="207"/>
    </location>
</feature>
<gene>
    <name evidence="6" type="ORF">GF068_17815</name>
</gene>
<feature type="repeat" description="NHL" evidence="4">
    <location>
        <begin position="72"/>
        <end position="111"/>
    </location>
</feature>
<dbReference type="Gene3D" id="2.120.10.30">
    <property type="entry name" value="TolB, C-terminal domain"/>
    <property type="match status" value="2"/>
</dbReference>
<keyword evidence="3" id="KW-0325">Glycoprotein</keyword>
<protein>
    <recommendedName>
        <fullName evidence="8">6-bladed beta-propeller</fullName>
    </recommendedName>
</protein>
<dbReference type="OrthoDB" id="9792285at2"/>
<feature type="chain" id="PRO_5027114746" description="6-bladed beta-propeller" evidence="5">
    <location>
        <begin position="35"/>
        <end position="210"/>
    </location>
</feature>
<evidence type="ECO:0000256" key="1">
    <source>
        <dbReference type="ARBA" id="ARBA00022729"/>
    </source>
</evidence>
<evidence type="ECO:0000313" key="7">
    <source>
        <dbReference type="Proteomes" id="UP000440224"/>
    </source>
</evidence>
<sequence>MKPRVSSRLLPFAPALVAASLACVACAPPPDAFAKPTDVFVAPNGEVYVSDGYENTRVARFDPRGLFLDAWGEAGSEPGHFDIPHGIASDGAERIYVADRGNARLQIFDLEGTLVDVWSGPEIGRPWGVEVAPNGHVFVIDGGDQLEGAPSGRALELDRDGKVVTSWGGFGREEGQFDTGHDITVGPDGSVYVVEQVGRRVQKFRPGATP</sequence>